<evidence type="ECO:0008006" key="3">
    <source>
        <dbReference type="Google" id="ProtNLM"/>
    </source>
</evidence>
<protein>
    <recommendedName>
        <fullName evidence="3">Type 4 fimbrial biogenesis protein PilX N-terminal domain-containing protein</fullName>
    </recommendedName>
</protein>
<accession>A0A3N1VJ33</accession>
<organism evidence="1 2">
    <name type="scientific">Desulfosoma caldarium</name>
    <dbReference type="NCBI Taxonomy" id="610254"/>
    <lineage>
        <taxon>Bacteria</taxon>
        <taxon>Pseudomonadati</taxon>
        <taxon>Thermodesulfobacteriota</taxon>
        <taxon>Syntrophobacteria</taxon>
        <taxon>Syntrophobacterales</taxon>
        <taxon>Syntrophobacteraceae</taxon>
        <taxon>Desulfosoma</taxon>
    </lineage>
</organism>
<dbReference type="EMBL" id="RJVA01000010">
    <property type="protein sequence ID" value="ROR01930.1"/>
    <property type="molecule type" value="Genomic_DNA"/>
</dbReference>
<dbReference type="AlphaFoldDB" id="A0A3N1VJ33"/>
<proteinExistence type="predicted"/>
<reference evidence="1 2" key="1">
    <citation type="submission" date="2018-11" db="EMBL/GenBank/DDBJ databases">
        <title>Genomic Encyclopedia of Type Strains, Phase IV (KMG-IV): sequencing the most valuable type-strain genomes for metagenomic binning, comparative biology and taxonomic classification.</title>
        <authorList>
            <person name="Goeker M."/>
        </authorList>
    </citation>
    <scope>NUCLEOTIDE SEQUENCE [LARGE SCALE GENOMIC DNA]</scope>
    <source>
        <strain evidence="1 2">DSM 22027</strain>
    </source>
</reference>
<dbReference type="RefSeq" id="WP_123289615.1">
    <property type="nucleotide sequence ID" value="NZ_RJVA01000010.1"/>
</dbReference>
<evidence type="ECO:0000313" key="1">
    <source>
        <dbReference type="EMBL" id="ROR01930.1"/>
    </source>
</evidence>
<name>A0A3N1VJ33_9BACT</name>
<comment type="caution">
    <text evidence="1">The sequence shown here is derived from an EMBL/GenBank/DDBJ whole genome shotgun (WGS) entry which is preliminary data.</text>
</comment>
<dbReference type="Proteomes" id="UP000276223">
    <property type="component" value="Unassembled WGS sequence"/>
</dbReference>
<sequence length="208" mass="22788">MIPRRCEGMALTVVLVIIAALAALAVGLALDQAMEMRMAGNLRAAETAFRNAESGLAVAQERLARWFATDPVNLQRQRTGSASLPDWDFLFFNAVPYTGQHSRSDLYDEVKLNLGWDHRFKVFARLPEDRKDGAFEDLSGDNVQLVLRSVGFGPAETQQETEVVVEAAAEPSEAFSYAQEGLGTVPSHVNMKDSHAVRPTGQSLALVR</sequence>
<evidence type="ECO:0000313" key="2">
    <source>
        <dbReference type="Proteomes" id="UP000276223"/>
    </source>
</evidence>
<gene>
    <name evidence="1" type="ORF">EDC27_1124</name>
</gene>
<keyword evidence="2" id="KW-1185">Reference proteome</keyword>